<accession>A0A1Z1MEQ7</accession>
<organism evidence="1">
    <name type="scientific">Polysiphonia infestans</name>
    <dbReference type="NCBI Taxonomy" id="2006978"/>
    <lineage>
        <taxon>Eukaryota</taxon>
        <taxon>Rhodophyta</taxon>
        <taxon>Florideophyceae</taxon>
        <taxon>Rhodymeniophycidae</taxon>
        <taxon>Ceramiales</taxon>
        <taxon>Rhodomelaceae</taxon>
        <taxon>Polysiphonioideae</taxon>
        <taxon>Polysiphonia</taxon>
    </lineage>
</organism>
<dbReference type="GeneID" id="33357346"/>
<dbReference type="RefSeq" id="YP_009395335.1">
    <property type="nucleotide sequence ID" value="NC_035277.1"/>
</dbReference>
<geneLocation type="chloroplast" evidence="1"/>
<proteinExistence type="predicted"/>
<keyword evidence="1" id="KW-0934">Plastid</keyword>
<name>A0A1Z1MEQ7_9FLOR</name>
<protein>
    <submittedName>
        <fullName evidence="1">Uncharacterized protein</fullName>
    </submittedName>
</protein>
<sequence length="34" mass="4066">MQYYRNTILSLNYLNSNFNDLFSLATHIYSAYTL</sequence>
<dbReference type="EMBL" id="MF101432">
    <property type="protein sequence ID" value="ARW64315.1"/>
    <property type="molecule type" value="Genomic_DNA"/>
</dbReference>
<reference evidence="1" key="1">
    <citation type="journal article" date="2017" name="J. Phycol.">
        <title>Analysis of chloroplast genomes and a supermatrix inform reclassification of the Rhodomelaceae (Rhodophyta).</title>
        <authorList>
            <person name="Diaz-Tapia P."/>
            <person name="Maggs C.A."/>
            <person name="West J.A."/>
            <person name="Verbruggen H."/>
        </authorList>
    </citation>
    <scope>NUCLEOTIDE SEQUENCE</scope>
    <source>
        <strain evidence="1">PD763</strain>
    </source>
</reference>
<gene>
    <name evidence="1" type="primary">orf34</name>
</gene>
<keyword evidence="1" id="KW-0150">Chloroplast</keyword>
<dbReference type="AlphaFoldDB" id="A0A1Z1MEQ7"/>
<evidence type="ECO:0000313" key="1">
    <source>
        <dbReference type="EMBL" id="ARW64315.1"/>
    </source>
</evidence>